<dbReference type="InterPro" id="IPR013249">
    <property type="entry name" value="RNA_pol_sigma70_r4_t2"/>
</dbReference>
<evidence type="ECO:0000256" key="2">
    <source>
        <dbReference type="ARBA" id="ARBA00011344"/>
    </source>
</evidence>
<gene>
    <name evidence="8" type="ORF">SAMN05414137_103474</name>
</gene>
<dbReference type="PANTHER" id="PTHR30173:SF36">
    <property type="entry name" value="ECF RNA POLYMERASE SIGMA FACTOR SIGJ"/>
    <property type="match status" value="1"/>
</dbReference>
<dbReference type="InterPro" id="IPR032710">
    <property type="entry name" value="NTF2-like_dom_sf"/>
</dbReference>
<evidence type="ECO:0000256" key="5">
    <source>
        <dbReference type="ARBA" id="ARBA00023163"/>
    </source>
</evidence>
<evidence type="ECO:0000313" key="8">
    <source>
        <dbReference type="EMBL" id="SEK78482.1"/>
    </source>
</evidence>
<evidence type="ECO:0000313" key="9">
    <source>
        <dbReference type="Proteomes" id="UP000183015"/>
    </source>
</evidence>
<dbReference type="Pfam" id="PF08281">
    <property type="entry name" value="Sigma70_r4_2"/>
    <property type="match status" value="1"/>
</dbReference>
<protein>
    <submittedName>
        <fullName evidence="8">RNA polymerase sigma-70 factor, ECF subfamily</fullName>
    </submittedName>
</protein>
<dbReference type="Gene3D" id="1.10.10.10">
    <property type="entry name" value="Winged helix-like DNA-binding domain superfamily/Winged helix DNA-binding domain"/>
    <property type="match status" value="1"/>
</dbReference>
<keyword evidence="4" id="KW-0731">Sigma factor</keyword>
<dbReference type="SUPFAM" id="SSF88659">
    <property type="entry name" value="Sigma3 and sigma4 domains of RNA polymerase sigma factors"/>
    <property type="match status" value="1"/>
</dbReference>
<dbReference type="Pfam" id="PF04542">
    <property type="entry name" value="Sigma70_r2"/>
    <property type="match status" value="1"/>
</dbReference>
<dbReference type="InterPro" id="IPR013325">
    <property type="entry name" value="RNA_pol_sigma_r2"/>
</dbReference>
<dbReference type="Proteomes" id="UP000183015">
    <property type="component" value="Unassembled WGS sequence"/>
</dbReference>
<dbReference type="eggNOG" id="COG1595">
    <property type="taxonomic scope" value="Bacteria"/>
</dbReference>
<dbReference type="Gene3D" id="3.10.450.50">
    <property type="match status" value="1"/>
</dbReference>
<dbReference type="InterPro" id="IPR014284">
    <property type="entry name" value="RNA_pol_sigma-70_dom"/>
</dbReference>
<dbReference type="NCBIfam" id="NF007214">
    <property type="entry name" value="PRK09636.1"/>
    <property type="match status" value="1"/>
</dbReference>
<keyword evidence="5" id="KW-0804">Transcription</keyword>
<dbReference type="RefSeq" id="WP_042453763.1">
    <property type="nucleotide sequence ID" value="NZ_BBPN01000030.1"/>
</dbReference>
<accession>A0A1H7JVB2</accession>
<dbReference type="NCBIfam" id="TIGR02937">
    <property type="entry name" value="sigma70-ECF"/>
    <property type="match status" value="1"/>
</dbReference>
<evidence type="ECO:0000256" key="1">
    <source>
        <dbReference type="ARBA" id="ARBA00010641"/>
    </source>
</evidence>
<sequence length="290" mass="31825">MTDSAVLTTFEEHRPTLFGIAYRMLSSVADAEDIVQDAWLKWSTVDVDRIDRPRAYLARTVTNLSLNRLQSAAVQRESYVGPWLPEPLVTAPDASGDVEQAETVSLAMLVVLETLSPLERAVFLLKEVFGFSYAEIGGMLDRSEAAVRQVGSRARSHVQERRPRYDAPVAQRKAVTEEFLAACVGGDLNRMMELLAPEVIAWSDGGGKVRAALRPLHGADKVARWILGVLQTPIPDLGIHEVDVNGRFGLLFTSAGVADDVVTMELDETGAIAEIRLVRNPDKLRHVTAP</sequence>
<dbReference type="OrthoDB" id="6689546at2"/>
<dbReference type="SUPFAM" id="SSF54427">
    <property type="entry name" value="NTF2-like"/>
    <property type="match status" value="1"/>
</dbReference>
<evidence type="ECO:0000259" key="7">
    <source>
        <dbReference type="Pfam" id="PF08281"/>
    </source>
</evidence>
<dbReference type="PANTHER" id="PTHR30173">
    <property type="entry name" value="SIGMA 19 FACTOR"/>
    <property type="match status" value="1"/>
</dbReference>
<dbReference type="InterPro" id="IPR014303">
    <property type="entry name" value="RNA_pol_sigma-70_ECF"/>
</dbReference>
<dbReference type="SUPFAM" id="SSF88946">
    <property type="entry name" value="Sigma2 domain of RNA polymerase sigma factors"/>
    <property type="match status" value="1"/>
</dbReference>
<evidence type="ECO:0000256" key="3">
    <source>
        <dbReference type="ARBA" id="ARBA00023015"/>
    </source>
</evidence>
<keyword evidence="3" id="KW-0805">Transcription regulation</keyword>
<dbReference type="InterPro" id="IPR052704">
    <property type="entry name" value="ECF_Sigma-70_Domain"/>
</dbReference>
<dbReference type="CDD" id="cd06171">
    <property type="entry name" value="Sigma70_r4"/>
    <property type="match status" value="1"/>
</dbReference>
<evidence type="ECO:0000259" key="6">
    <source>
        <dbReference type="Pfam" id="PF04542"/>
    </source>
</evidence>
<dbReference type="EMBL" id="FOAZ01000003">
    <property type="protein sequence ID" value="SEK78482.1"/>
    <property type="molecule type" value="Genomic_DNA"/>
</dbReference>
<dbReference type="GO" id="GO:0016987">
    <property type="term" value="F:sigma factor activity"/>
    <property type="evidence" value="ECO:0007669"/>
    <property type="project" value="UniProtKB-KW"/>
</dbReference>
<dbReference type="GO" id="GO:0003677">
    <property type="term" value="F:DNA binding"/>
    <property type="evidence" value="ECO:0007669"/>
    <property type="project" value="InterPro"/>
</dbReference>
<dbReference type="STRING" id="235985.SAMN05414137_103474"/>
<feature type="domain" description="RNA polymerase sigma factor 70 region 4 type 2" evidence="7">
    <location>
        <begin position="107"/>
        <end position="157"/>
    </location>
</feature>
<comment type="similarity">
    <text evidence="1">Belongs to the sigma-70 factor family. ECF subfamily.</text>
</comment>
<keyword evidence="9" id="KW-1185">Reference proteome</keyword>
<name>A0A1H7JVB2_STRJI</name>
<reference evidence="9" key="1">
    <citation type="submission" date="2016-10" db="EMBL/GenBank/DDBJ databases">
        <authorList>
            <person name="Varghese N."/>
        </authorList>
    </citation>
    <scope>NUCLEOTIDE SEQUENCE [LARGE SCALE GENOMIC DNA]</scope>
    <source>
        <strain evidence="9">DSM 45096 / BCRC 16803 / CGMCC 4.1857 / CIP 109030 / JCM 12277 / KCTC 19219 / NBRC 100920 / 33214</strain>
    </source>
</reference>
<evidence type="ECO:0000256" key="4">
    <source>
        <dbReference type="ARBA" id="ARBA00023082"/>
    </source>
</evidence>
<dbReference type="Gene3D" id="1.10.1740.10">
    <property type="match status" value="1"/>
</dbReference>
<comment type="subunit">
    <text evidence="2">Interacts transiently with the RNA polymerase catalytic core formed by RpoA, RpoB, RpoC and RpoZ (2 alpha, 1 beta, 1 beta' and 1 omega subunit) to form the RNA polymerase holoenzyme that can initiate transcription.</text>
</comment>
<feature type="domain" description="RNA polymerase sigma-70 region 2" evidence="6">
    <location>
        <begin position="10"/>
        <end position="72"/>
    </location>
</feature>
<dbReference type="GO" id="GO:0006352">
    <property type="term" value="P:DNA-templated transcription initiation"/>
    <property type="evidence" value="ECO:0007669"/>
    <property type="project" value="InterPro"/>
</dbReference>
<dbReference type="NCBIfam" id="TIGR02957">
    <property type="entry name" value="SigX4"/>
    <property type="match status" value="1"/>
</dbReference>
<dbReference type="InterPro" id="IPR013324">
    <property type="entry name" value="RNA_pol_sigma_r3/r4-like"/>
</dbReference>
<dbReference type="AlphaFoldDB" id="A0A1H7JVB2"/>
<proteinExistence type="inferred from homology"/>
<organism evidence="8 9">
    <name type="scientific">Streptacidiphilus jiangxiensis</name>
    <dbReference type="NCBI Taxonomy" id="235985"/>
    <lineage>
        <taxon>Bacteria</taxon>
        <taxon>Bacillati</taxon>
        <taxon>Actinomycetota</taxon>
        <taxon>Actinomycetes</taxon>
        <taxon>Kitasatosporales</taxon>
        <taxon>Streptomycetaceae</taxon>
        <taxon>Streptacidiphilus</taxon>
    </lineage>
</organism>
<dbReference type="InterPro" id="IPR036388">
    <property type="entry name" value="WH-like_DNA-bd_sf"/>
</dbReference>
<dbReference type="InterPro" id="IPR007627">
    <property type="entry name" value="RNA_pol_sigma70_r2"/>
</dbReference>